<feature type="domain" description="Aminoglycoside phosphotransferase" evidence="1">
    <location>
        <begin position="21"/>
        <end position="193"/>
    </location>
</feature>
<evidence type="ECO:0000313" key="3">
    <source>
        <dbReference type="Proteomes" id="UP000632125"/>
    </source>
</evidence>
<name>A0A927H670_9BACL</name>
<dbReference type="SUPFAM" id="SSF56112">
    <property type="entry name" value="Protein kinase-like (PK-like)"/>
    <property type="match status" value="1"/>
</dbReference>
<proteinExistence type="predicted"/>
<comment type="caution">
    <text evidence="2">The sequence shown here is derived from an EMBL/GenBank/DDBJ whole genome shotgun (WGS) entry which is preliminary data.</text>
</comment>
<dbReference type="InterPro" id="IPR011009">
    <property type="entry name" value="Kinase-like_dom_sf"/>
</dbReference>
<dbReference type="EMBL" id="JACXIY010000008">
    <property type="protein sequence ID" value="MBD2868264.1"/>
    <property type="molecule type" value="Genomic_DNA"/>
</dbReference>
<dbReference type="Gene3D" id="3.90.1200.10">
    <property type="match status" value="1"/>
</dbReference>
<organism evidence="2 3">
    <name type="scientific">Paenibacillus arenilitoris</name>
    <dbReference type="NCBI Taxonomy" id="2772299"/>
    <lineage>
        <taxon>Bacteria</taxon>
        <taxon>Bacillati</taxon>
        <taxon>Bacillota</taxon>
        <taxon>Bacilli</taxon>
        <taxon>Bacillales</taxon>
        <taxon>Paenibacillaceae</taxon>
        <taxon>Paenibacillus</taxon>
    </lineage>
</organism>
<dbReference type="RefSeq" id="WP_190859430.1">
    <property type="nucleotide sequence ID" value="NZ_JACXIY010000008.1"/>
</dbReference>
<evidence type="ECO:0000259" key="1">
    <source>
        <dbReference type="Pfam" id="PF01636"/>
    </source>
</evidence>
<protein>
    <submittedName>
        <fullName evidence="2">Phosphotransferase</fullName>
    </submittedName>
</protein>
<dbReference type="InterPro" id="IPR002575">
    <property type="entry name" value="Aminoglycoside_PTrfase"/>
</dbReference>
<sequence length="261" mass="29396">MKLGACVGRGKTADVFEWGRAEVVKLFHDRSEAAREAKNAEVIDTLGVRAPKCSGLIEAEGRLGIRYERVNGMSLLRHMEGTRESMIQSAKIMAEVQFELHGVKVWHLANLKTDFYRRVRQSGHLSEWQKEQVLAILDALPEGHALCHYDLHPDNILLTGDGPVVIDWMNVLTGHPAADVARTSMMLQSHAVPPDAPNWLVDRELRLLLHRQYVDEYAALSGIGPEEFERWKVPTLAVRLDELADGERDEIRKLLEDALPA</sequence>
<accession>A0A927H670</accession>
<dbReference type="Pfam" id="PF01636">
    <property type="entry name" value="APH"/>
    <property type="match status" value="1"/>
</dbReference>
<dbReference type="Proteomes" id="UP000632125">
    <property type="component" value="Unassembled WGS sequence"/>
</dbReference>
<evidence type="ECO:0000313" key="2">
    <source>
        <dbReference type="EMBL" id="MBD2868264.1"/>
    </source>
</evidence>
<dbReference type="AlphaFoldDB" id="A0A927H670"/>
<gene>
    <name evidence="2" type="ORF">IDH41_06740</name>
</gene>
<keyword evidence="3" id="KW-1185">Reference proteome</keyword>
<reference evidence="2" key="1">
    <citation type="submission" date="2020-09" db="EMBL/GenBank/DDBJ databases">
        <title>A novel bacterium of genus Paenibacillus, isolated from South China Sea.</title>
        <authorList>
            <person name="Huang H."/>
            <person name="Mo K."/>
            <person name="Hu Y."/>
        </authorList>
    </citation>
    <scope>NUCLEOTIDE SEQUENCE</scope>
    <source>
        <strain evidence="2">IB182493</strain>
    </source>
</reference>